<sequence>MIKIKYCENCAQKLKGTDSWGSYENTEYIRGFITYLDDESVTKCPECDHDIITVNMSHDDFLTIRDASNCNRDLLFAMIKLHDDDPIEYELKIAQFREIAERKKAEESKPRCPKCGSTSIATVNKGYSLLTGFLGSGKPMNVCQSCGHKWKI</sequence>
<gene>
    <name evidence="1" type="ORF">CDL20_14480</name>
</gene>
<accession>A0A2N5PWI5</accession>
<dbReference type="EMBL" id="NIHW01000058">
    <property type="protein sequence ID" value="PLT81007.1"/>
    <property type="molecule type" value="Genomic_DNA"/>
</dbReference>
<protein>
    <submittedName>
        <fullName evidence="1">Uncharacterized protein</fullName>
    </submittedName>
</protein>
<name>A0A2N5PWI5_MEDGN</name>
<reference evidence="1 2" key="1">
    <citation type="journal article" date="2017" name="Genome Med.">
        <title>A novel Ruminococcus gnavus clade enriched in inflammatory bowel disease patients.</title>
        <authorList>
            <person name="Hall A.B."/>
            <person name="Yassour M."/>
            <person name="Sauk J."/>
            <person name="Garner A."/>
            <person name="Jiang X."/>
            <person name="Arthur T."/>
            <person name="Lagoudas G.K."/>
            <person name="Vatanen T."/>
            <person name="Fornelos N."/>
            <person name="Wilson R."/>
            <person name="Bertha M."/>
            <person name="Cohen M."/>
            <person name="Garber J."/>
            <person name="Khalili H."/>
            <person name="Gevers D."/>
            <person name="Ananthakrishnan A.N."/>
            <person name="Kugathasan S."/>
            <person name="Lander E.S."/>
            <person name="Blainey P."/>
            <person name="Vlamakis H."/>
            <person name="Xavier R.J."/>
            <person name="Huttenhower C."/>
        </authorList>
    </citation>
    <scope>NUCLEOTIDE SEQUENCE [LARGE SCALE GENOMIC DNA]</scope>
    <source>
        <strain evidence="1 2">RJX1128</strain>
    </source>
</reference>
<comment type="caution">
    <text evidence="1">The sequence shown here is derived from an EMBL/GenBank/DDBJ whole genome shotgun (WGS) entry which is preliminary data.</text>
</comment>
<dbReference type="AlphaFoldDB" id="A0A2N5PWI5"/>
<dbReference type="RefSeq" id="WP_101883014.1">
    <property type="nucleotide sequence ID" value="NZ_CAXSWW010000055.1"/>
</dbReference>
<evidence type="ECO:0000313" key="1">
    <source>
        <dbReference type="EMBL" id="PLT81007.1"/>
    </source>
</evidence>
<evidence type="ECO:0000313" key="2">
    <source>
        <dbReference type="Proteomes" id="UP000234840"/>
    </source>
</evidence>
<proteinExistence type="predicted"/>
<dbReference type="Proteomes" id="UP000234840">
    <property type="component" value="Unassembled WGS sequence"/>
</dbReference>
<organism evidence="1 2">
    <name type="scientific">Mediterraneibacter gnavus</name>
    <name type="common">Ruminococcus gnavus</name>
    <dbReference type="NCBI Taxonomy" id="33038"/>
    <lineage>
        <taxon>Bacteria</taxon>
        <taxon>Bacillati</taxon>
        <taxon>Bacillota</taxon>
        <taxon>Clostridia</taxon>
        <taxon>Lachnospirales</taxon>
        <taxon>Lachnospiraceae</taxon>
        <taxon>Mediterraneibacter</taxon>
    </lineage>
</organism>